<evidence type="ECO:0008006" key="4">
    <source>
        <dbReference type="Google" id="ProtNLM"/>
    </source>
</evidence>
<dbReference type="RefSeq" id="WP_069850165.1">
    <property type="nucleotide sequence ID" value="NZ_CP014859.1"/>
</dbReference>
<name>A0AAC9HRX0_9PSEU</name>
<dbReference type="EMBL" id="CP014859">
    <property type="protein sequence ID" value="AOS64091.1"/>
    <property type="molecule type" value="Genomic_DNA"/>
</dbReference>
<dbReference type="Proteomes" id="UP000095210">
    <property type="component" value="Chromosome"/>
</dbReference>
<accession>A0AAC9HRX0</accession>
<keyword evidence="1" id="KW-0732">Signal</keyword>
<protein>
    <recommendedName>
        <fullName evidence="4">Secreted protein</fullName>
    </recommendedName>
</protein>
<evidence type="ECO:0000256" key="1">
    <source>
        <dbReference type="SAM" id="SignalP"/>
    </source>
</evidence>
<keyword evidence="3" id="KW-1185">Reference proteome</keyword>
<sequence length="135" mass="14325">MSVLRKFAAVVMAVLLMVVGTATASAATETVDRSRALQSCYGGAVSYKTMGIHLPSSTGYYRTTSRCNDINLRLDQGSDSVSAIVCFRRTGACNNAKTVKLGGGWHVIATDVLDGTDFRVQIKGNRTGNVGKVAF</sequence>
<feature type="signal peptide" evidence="1">
    <location>
        <begin position="1"/>
        <end position="26"/>
    </location>
</feature>
<organism evidence="2 3">
    <name type="scientific">Actinoalloteichus hymeniacidonis</name>
    <dbReference type="NCBI Taxonomy" id="340345"/>
    <lineage>
        <taxon>Bacteria</taxon>
        <taxon>Bacillati</taxon>
        <taxon>Actinomycetota</taxon>
        <taxon>Actinomycetes</taxon>
        <taxon>Pseudonocardiales</taxon>
        <taxon>Pseudonocardiaceae</taxon>
        <taxon>Actinoalloteichus</taxon>
    </lineage>
</organism>
<feature type="chain" id="PRO_5042165299" description="Secreted protein" evidence="1">
    <location>
        <begin position="27"/>
        <end position="135"/>
    </location>
</feature>
<proteinExistence type="predicted"/>
<dbReference type="KEGG" id="ahm:TL08_16455"/>
<reference evidence="3" key="1">
    <citation type="submission" date="2016-03" db="EMBL/GenBank/DDBJ databases">
        <title>Complete genome sequence of the type strain Actinoalloteichus hymeniacidonis DSM 45092.</title>
        <authorList>
            <person name="Schaffert L."/>
            <person name="Albersmeier A."/>
            <person name="Winkler A."/>
            <person name="Kalinowski J."/>
            <person name="Zotchev S."/>
            <person name="Ruckert C."/>
        </authorList>
    </citation>
    <scope>NUCLEOTIDE SEQUENCE [LARGE SCALE GENOMIC DNA]</scope>
    <source>
        <strain evidence="3">HPA177(T) (DSM 45092(T))</strain>
    </source>
</reference>
<gene>
    <name evidence="2" type="ORF">TL08_16455</name>
</gene>
<dbReference type="AlphaFoldDB" id="A0AAC9HRX0"/>
<evidence type="ECO:0000313" key="3">
    <source>
        <dbReference type="Proteomes" id="UP000095210"/>
    </source>
</evidence>
<evidence type="ECO:0000313" key="2">
    <source>
        <dbReference type="EMBL" id="AOS64091.1"/>
    </source>
</evidence>